<evidence type="ECO:0000313" key="4">
    <source>
        <dbReference type="EMBL" id="TXG88928.1"/>
    </source>
</evidence>
<dbReference type="AlphaFoldDB" id="A0A6P2CDF9"/>
<gene>
    <name evidence="4" type="ORF">DW322_00070</name>
</gene>
<protein>
    <recommendedName>
        <fullName evidence="3">Acyl-CoA dehydrogenase C-terminal domain-containing protein</fullName>
    </recommendedName>
</protein>
<evidence type="ECO:0000256" key="1">
    <source>
        <dbReference type="ARBA" id="ARBA00023002"/>
    </source>
</evidence>
<dbReference type="SUPFAM" id="SSF47203">
    <property type="entry name" value="Acyl-CoA dehydrogenase C-terminal domain-like"/>
    <property type="match status" value="1"/>
</dbReference>
<reference evidence="4 5" key="1">
    <citation type="submission" date="2018-07" db="EMBL/GenBank/DDBJ databases">
        <title>Genome sequence of Rhodococcus rhodnii ATCC 35071 from Rhodnius prolixus.</title>
        <authorList>
            <person name="Patel V."/>
            <person name="Vogel K.J."/>
        </authorList>
    </citation>
    <scope>NUCLEOTIDE SEQUENCE [LARGE SCALE GENOMIC DNA]</scope>
    <source>
        <strain evidence="4 5">ATCC 35071</strain>
    </source>
</reference>
<sequence>MWAGAGVLPAPTDRQEQDQQAPATRCPKPAQGTICHAELILKRSVSATAFVTEAAVARAAQAVGAAIDAAADRGAVDVRLENAAALAAAKVKVAVEEPALRAAAQLFEVGGASATRAGNAHDRHWRNLRTLFSHNPTLYKSRALGEVAVNGTDLPESGFF</sequence>
<dbReference type="InterPro" id="IPR013107">
    <property type="entry name" value="Acyl-CoA_DH_C"/>
</dbReference>
<keyword evidence="1" id="KW-0560">Oxidoreductase</keyword>
<organism evidence="4 5">
    <name type="scientific">Rhodococcus rhodnii</name>
    <dbReference type="NCBI Taxonomy" id="38312"/>
    <lineage>
        <taxon>Bacteria</taxon>
        <taxon>Bacillati</taxon>
        <taxon>Actinomycetota</taxon>
        <taxon>Actinomycetes</taxon>
        <taxon>Mycobacteriales</taxon>
        <taxon>Nocardiaceae</taxon>
        <taxon>Rhodococcus</taxon>
    </lineage>
</organism>
<dbReference type="EMBL" id="QRCM01000001">
    <property type="protein sequence ID" value="TXG88928.1"/>
    <property type="molecule type" value="Genomic_DNA"/>
</dbReference>
<evidence type="ECO:0000256" key="2">
    <source>
        <dbReference type="SAM" id="MobiDB-lite"/>
    </source>
</evidence>
<comment type="caution">
    <text evidence="4">The sequence shown here is derived from an EMBL/GenBank/DDBJ whole genome shotgun (WGS) entry which is preliminary data.</text>
</comment>
<name>A0A6P2CDF9_9NOCA</name>
<dbReference type="Proteomes" id="UP000471120">
    <property type="component" value="Unassembled WGS sequence"/>
</dbReference>
<accession>A0A6P2CDF9</accession>
<feature type="domain" description="Acyl-CoA dehydrogenase C-terminal" evidence="3">
    <location>
        <begin position="51"/>
        <end position="135"/>
    </location>
</feature>
<proteinExistence type="predicted"/>
<dbReference type="GO" id="GO:0016627">
    <property type="term" value="F:oxidoreductase activity, acting on the CH-CH group of donors"/>
    <property type="evidence" value="ECO:0007669"/>
    <property type="project" value="InterPro"/>
</dbReference>
<dbReference type="InterPro" id="IPR036250">
    <property type="entry name" value="AcylCo_DH-like_C"/>
</dbReference>
<dbReference type="Gene3D" id="1.20.140.10">
    <property type="entry name" value="Butyryl-CoA Dehydrogenase, subunit A, domain 3"/>
    <property type="match status" value="1"/>
</dbReference>
<evidence type="ECO:0000259" key="3">
    <source>
        <dbReference type="Pfam" id="PF08028"/>
    </source>
</evidence>
<feature type="region of interest" description="Disordered" evidence="2">
    <location>
        <begin position="1"/>
        <end position="29"/>
    </location>
</feature>
<evidence type="ECO:0000313" key="5">
    <source>
        <dbReference type="Proteomes" id="UP000471120"/>
    </source>
</evidence>
<dbReference type="Pfam" id="PF08028">
    <property type="entry name" value="Acyl-CoA_dh_2"/>
    <property type="match status" value="1"/>
</dbReference>